<dbReference type="EMBL" id="MU854631">
    <property type="protein sequence ID" value="KAK4032253.1"/>
    <property type="molecule type" value="Genomic_DNA"/>
</dbReference>
<dbReference type="PANTHER" id="PTHR46621:SF1">
    <property type="entry name" value="SNRNA-ACTIVATING PROTEIN COMPLEX SUBUNIT 4"/>
    <property type="match status" value="1"/>
</dbReference>
<dbReference type="PROSITE" id="PS51294">
    <property type="entry name" value="HTH_MYB"/>
    <property type="match status" value="1"/>
</dbReference>
<dbReference type="Pfam" id="PF00249">
    <property type="entry name" value="Myb_DNA-binding"/>
    <property type="match status" value="1"/>
</dbReference>
<dbReference type="InterPro" id="IPR017930">
    <property type="entry name" value="Myb_dom"/>
</dbReference>
<proteinExistence type="predicted"/>
<evidence type="ECO:0000256" key="1">
    <source>
        <dbReference type="ARBA" id="ARBA00023015"/>
    </source>
</evidence>
<sequence length="103" mass="11377">MLPALDPQAFITAPGRLSDLPSRASDNISTDAPHHPRSATNTGRWLAEEDSRLREGVARSGTRWVAVAADVGTRNAEQCAKRWNDNVNPDLDHSFWSAEEVRL</sequence>
<dbReference type="InterPro" id="IPR009057">
    <property type="entry name" value="Homeodomain-like_sf"/>
</dbReference>
<protein>
    <recommendedName>
        <fullName evidence="10">Myb-like domain-containing protein</fullName>
    </recommendedName>
</protein>
<evidence type="ECO:0000313" key="9">
    <source>
        <dbReference type="Proteomes" id="UP001303115"/>
    </source>
</evidence>
<dbReference type="SMART" id="SM00717">
    <property type="entry name" value="SANT"/>
    <property type="match status" value="1"/>
</dbReference>
<accession>A0AAN6P5Q4</accession>
<dbReference type="CDD" id="cd00167">
    <property type="entry name" value="SANT"/>
    <property type="match status" value="1"/>
</dbReference>
<organism evidence="8 9">
    <name type="scientific">Parachaetomium inaequale</name>
    <dbReference type="NCBI Taxonomy" id="2588326"/>
    <lineage>
        <taxon>Eukaryota</taxon>
        <taxon>Fungi</taxon>
        <taxon>Dikarya</taxon>
        <taxon>Ascomycota</taxon>
        <taxon>Pezizomycotina</taxon>
        <taxon>Sordariomycetes</taxon>
        <taxon>Sordariomycetidae</taxon>
        <taxon>Sordariales</taxon>
        <taxon>Chaetomiaceae</taxon>
        <taxon>Parachaetomium</taxon>
    </lineage>
</organism>
<reference evidence="9" key="1">
    <citation type="journal article" date="2023" name="Mol. Phylogenet. Evol.">
        <title>Genome-scale phylogeny and comparative genomics of the fungal order Sordariales.</title>
        <authorList>
            <person name="Hensen N."/>
            <person name="Bonometti L."/>
            <person name="Westerberg I."/>
            <person name="Brannstrom I.O."/>
            <person name="Guillou S."/>
            <person name="Cros-Aarteil S."/>
            <person name="Calhoun S."/>
            <person name="Haridas S."/>
            <person name="Kuo A."/>
            <person name="Mondo S."/>
            <person name="Pangilinan J."/>
            <person name="Riley R."/>
            <person name="LaButti K."/>
            <person name="Andreopoulos B."/>
            <person name="Lipzen A."/>
            <person name="Chen C."/>
            <person name="Yan M."/>
            <person name="Daum C."/>
            <person name="Ng V."/>
            <person name="Clum A."/>
            <person name="Steindorff A."/>
            <person name="Ohm R.A."/>
            <person name="Martin F."/>
            <person name="Silar P."/>
            <person name="Natvig D.O."/>
            <person name="Lalanne C."/>
            <person name="Gautier V."/>
            <person name="Ament-Velasquez S.L."/>
            <person name="Kruys A."/>
            <person name="Hutchinson M.I."/>
            <person name="Powell A.J."/>
            <person name="Barry K."/>
            <person name="Miller A.N."/>
            <person name="Grigoriev I.V."/>
            <person name="Debuchy R."/>
            <person name="Gladieux P."/>
            <person name="Hiltunen Thoren M."/>
            <person name="Johannesson H."/>
        </authorList>
    </citation>
    <scope>NUCLEOTIDE SEQUENCE [LARGE SCALE GENOMIC DNA]</scope>
    <source>
        <strain evidence="9">CBS 284.82</strain>
    </source>
</reference>
<dbReference type="SUPFAM" id="SSF46689">
    <property type="entry name" value="Homeodomain-like"/>
    <property type="match status" value="1"/>
</dbReference>
<dbReference type="InterPro" id="IPR001005">
    <property type="entry name" value="SANT/Myb"/>
</dbReference>
<comment type="caution">
    <text evidence="8">The sequence shown here is derived from an EMBL/GenBank/DDBJ whole genome shotgun (WGS) entry which is preliminary data.</text>
</comment>
<feature type="region of interest" description="Disordered" evidence="5">
    <location>
        <begin position="1"/>
        <end position="48"/>
    </location>
</feature>
<feature type="domain" description="HTH myb-type" evidence="7">
    <location>
        <begin position="37"/>
        <end position="91"/>
    </location>
</feature>
<dbReference type="GO" id="GO:0019185">
    <property type="term" value="C:snRNA-activating protein complex"/>
    <property type="evidence" value="ECO:0007669"/>
    <property type="project" value="TreeGrafter"/>
</dbReference>
<gene>
    <name evidence="8" type="ORF">C8A01DRAFT_20655</name>
</gene>
<evidence type="ECO:0000256" key="2">
    <source>
        <dbReference type="ARBA" id="ARBA00023125"/>
    </source>
</evidence>
<dbReference type="GO" id="GO:0042796">
    <property type="term" value="P:snRNA transcription by RNA polymerase III"/>
    <property type="evidence" value="ECO:0007669"/>
    <property type="project" value="TreeGrafter"/>
</dbReference>
<evidence type="ECO:0000259" key="7">
    <source>
        <dbReference type="PROSITE" id="PS51294"/>
    </source>
</evidence>
<keyword evidence="3" id="KW-0804">Transcription</keyword>
<dbReference type="PROSITE" id="PS50090">
    <property type="entry name" value="MYB_LIKE"/>
    <property type="match status" value="1"/>
</dbReference>
<dbReference type="Proteomes" id="UP001303115">
    <property type="component" value="Unassembled WGS sequence"/>
</dbReference>
<dbReference type="InterPro" id="IPR051575">
    <property type="entry name" value="Myb-like_DNA-bd"/>
</dbReference>
<dbReference type="GO" id="GO:0001006">
    <property type="term" value="F:RNA polymerase III type 3 promoter sequence-specific DNA binding"/>
    <property type="evidence" value="ECO:0007669"/>
    <property type="project" value="TreeGrafter"/>
</dbReference>
<feature type="non-terminal residue" evidence="8">
    <location>
        <position position="103"/>
    </location>
</feature>
<evidence type="ECO:0000256" key="3">
    <source>
        <dbReference type="ARBA" id="ARBA00023163"/>
    </source>
</evidence>
<keyword evidence="2" id="KW-0238">DNA-binding</keyword>
<dbReference type="Gene3D" id="1.10.10.60">
    <property type="entry name" value="Homeodomain-like"/>
    <property type="match status" value="1"/>
</dbReference>
<keyword evidence="4" id="KW-0539">Nucleus</keyword>
<evidence type="ECO:0000256" key="4">
    <source>
        <dbReference type="ARBA" id="ARBA00023242"/>
    </source>
</evidence>
<dbReference type="PANTHER" id="PTHR46621">
    <property type="entry name" value="SNRNA-ACTIVATING PROTEIN COMPLEX SUBUNIT 4"/>
    <property type="match status" value="1"/>
</dbReference>
<feature type="domain" description="Myb-like" evidence="6">
    <location>
        <begin position="37"/>
        <end position="87"/>
    </location>
</feature>
<evidence type="ECO:0000256" key="5">
    <source>
        <dbReference type="SAM" id="MobiDB-lite"/>
    </source>
</evidence>
<keyword evidence="9" id="KW-1185">Reference proteome</keyword>
<keyword evidence="1" id="KW-0805">Transcription regulation</keyword>
<evidence type="ECO:0008006" key="10">
    <source>
        <dbReference type="Google" id="ProtNLM"/>
    </source>
</evidence>
<evidence type="ECO:0000259" key="6">
    <source>
        <dbReference type="PROSITE" id="PS50090"/>
    </source>
</evidence>
<dbReference type="AlphaFoldDB" id="A0AAN6P5Q4"/>
<evidence type="ECO:0000313" key="8">
    <source>
        <dbReference type="EMBL" id="KAK4032253.1"/>
    </source>
</evidence>
<name>A0AAN6P5Q4_9PEZI</name>
<dbReference type="GO" id="GO:0000978">
    <property type="term" value="F:RNA polymerase II cis-regulatory region sequence-specific DNA binding"/>
    <property type="evidence" value="ECO:0007669"/>
    <property type="project" value="TreeGrafter"/>
</dbReference>
<dbReference type="GO" id="GO:0042795">
    <property type="term" value="P:snRNA transcription by RNA polymerase II"/>
    <property type="evidence" value="ECO:0007669"/>
    <property type="project" value="TreeGrafter"/>
</dbReference>